<comment type="catalytic activity">
    <reaction evidence="19">
        <text>L-threonyl-[protein] + ATP = O-phospho-L-threonyl-[protein] + ADP + H(+)</text>
        <dbReference type="Rhea" id="RHEA:46608"/>
        <dbReference type="Rhea" id="RHEA-COMP:11060"/>
        <dbReference type="Rhea" id="RHEA-COMP:11605"/>
        <dbReference type="ChEBI" id="CHEBI:15378"/>
        <dbReference type="ChEBI" id="CHEBI:30013"/>
        <dbReference type="ChEBI" id="CHEBI:30616"/>
        <dbReference type="ChEBI" id="CHEBI:61977"/>
        <dbReference type="ChEBI" id="CHEBI:456216"/>
        <dbReference type="EC" id="2.7.11.1"/>
    </reaction>
    <physiologicalReaction direction="left-to-right" evidence="19">
        <dbReference type="Rhea" id="RHEA:46609"/>
    </physiologicalReaction>
</comment>
<evidence type="ECO:0000256" key="21">
    <source>
        <dbReference type="ARBA" id="ARBA00061699"/>
    </source>
</evidence>
<evidence type="ECO:0000256" key="7">
    <source>
        <dbReference type="ARBA" id="ARBA00022527"/>
    </source>
</evidence>
<evidence type="ECO:0000313" key="28">
    <source>
        <dbReference type="Proteomes" id="UP000694413"/>
    </source>
</evidence>
<name>A0A8D2QES1_ZONAL</name>
<keyword evidence="12" id="KW-0418">Kinase</keyword>
<keyword evidence="7" id="KW-0723">Serine/threonine-protein kinase</keyword>
<dbReference type="InterPro" id="IPR000719">
    <property type="entry name" value="Prot_kinase_dom"/>
</dbReference>
<evidence type="ECO:0000313" key="27">
    <source>
        <dbReference type="Ensembl" id="ENSZALP00000011419.1"/>
    </source>
</evidence>
<keyword evidence="6" id="KW-0963">Cytoplasm</keyword>
<dbReference type="FunFam" id="1.10.510.10:FF:000532">
    <property type="entry name" value="VRK serine/threonine kinase 2"/>
    <property type="match status" value="1"/>
</dbReference>
<dbReference type="InterPro" id="IPR011009">
    <property type="entry name" value="Kinase-like_dom_sf"/>
</dbReference>
<gene>
    <name evidence="27" type="primary">VRK2</name>
</gene>
<dbReference type="CTD" id="7444"/>
<keyword evidence="17 25" id="KW-0472">Membrane</keyword>
<dbReference type="EC" id="2.7.11.1" evidence="5"/>
<reference evidence="27" key="1">
    <citation type="submission" date="2025-08" db="UniProtKB">
        <authorList>
            <consortium name="Ensembl"/>
        </authorList>
    </citation>
    <scope>IDENTIFICATION</scope>
</reference>
<keyword evidence="11" id="KW-0547">Nucleotide-binding</keyword>
<evidence type="ECO:0000256" key="25">
    <source>
        <dbReference type="SAM" id="Phobius"/>
    </source>
</evidence>
<evidence type="ECO:0000256" key="24">
    <source>
        <dbReference type="SAM" id="MobiDB-lite"/>
    </source>
</evidence>
<evidence type="ECO:0000256" key="13">
    <source>
        <dbReference type="ARBA" id="ARBA00022824"/>
    </source>
</evidence>
<evidence type="ECO:0000256" key="9">
    <source>
        <dbReference type="ARBA" id="ARBA00022679"/>
    </source>
</evidence>
<dbReference type="OrthoDB" id="2687620at2759"/>
<evidence type="ECO:0000256" key="10">
    <source>
        <dbReference type="ARBA" id="ARBA00022692"/>
    </source>
</evidence>
<dbReference type="GO" id="GO:0004674">
    <property type="term" value="F:protein serine/threonine kinase activity"/>
    <property type="evidence" value="ECO:0007669"/>
    <property type="project" value="UniProtKB-KW"/>
</dbReference>
<evidence type="ECO:0000256" key="5">
    <source>
        <dbReference type="ARBA" id="ARBA00012513"/>
    </source>
</evidence>
<evidence type="ECO:0000256" key="11">
    <source>
        <dbReference type="ARBA" id="ARBA00022741"/>
    </source>
</evidence>
<evidence type="ECO:0000256" key="8">
    <source>
        <dbReference type="ARBA" id="ARBA00022553"/>
    </source>
</evidence>
<dbReference type="PROSITE" id="PS50011">
    <property type="entry name" value="PROTEIN_KINASE_DOM"/>
    <property type="match status" value="1"/>
</dbReference>
<dbReference type="SMART" id="SM00220">
    <property type="entry name" value="S_TKc"/>
    <property type="match status" value="1"/>
</dbReference>
<dbReference type="GO" id="GO:0005524">
    <property type="term" value="F:ATP binding"/>
    <property type="evidence" value="ECO:0007669"/>
    <property type="project" value="UniProtKB-KW"/>
</dbReference>
<dbReference type="GO" id="GO:0005789">
    <property type="term" value="C:endoplasmic reticulum membrane"/>
    <property type="evidence" value="ECO:0007669"/>
    <property type="project" value="UniProtKB-SubCell"/>
</dbReference>
<comment type="similarity">
    <text evidence="21">Belongs to the protein kinase superfamily. CK1 Ser/Thr protein kinase family. VRK subfamily.</text>
</comment>
<keyword evidence="16" id="KW-0496">Mitochondrion</keyword>
<keyword evidence="28" id="KW-1185">Reference proteome</keyword>
<evidence type="ECO:0000256" key="22">
    <source>
        <dbReference type="ARBA" id="ARBA00073146"/>
    </source>
</evidence>
<proteinExistence type="inferred from homology"/>
<keyword evidence="9" id="KW-0808">Transferase</keyword>
<evidence type="ECO:0000259" key="26">
    <source>
        <dbReference type="PROSITE" id="PS50011"/>
    </source>
</evidence>
<keyword evidence="8" id="KW-0597">Phosphoprotein</keyword>
<dbReference type="AlphaFoldDB" id="A0A8D2QES1"/>
<dbReference type="CDD" id="cd14123">
    <property type="entry name" value="STKc_VRK2"/>
    <property type="match status" value="1"/>
</dbReference>
<evidence type="ECO:0000256" key="19">
    <source>
        <dbReference type="ARBA" id="ARBA00048659"/>
    </source>
</evidence>
<dbReference type="Ensembl" id="ENSZALT00000015783.1">
    <property type="protein sequence ID" value="ENSZALP00000011419.1"/>
    <property type="gene ID" value="ENSZALG00000009640.1"/>
</dbReference>
<evidence type="ECO:0000256" key="23">
    <source>
        <dbReference type="ARBA" id="ARBA00081231"/>
    </source>
</evidence>
<dbReference type="SUPFAM" id="SSF56112">
    <property type="entry name" value="Protein kinase-like (PK-like)"/>
    <property type="match status" value="1"/>
</dbReference>
<keyword evidence="13" id="KW-0256">Endoplasmic reticulum</keyword>
<comment type="catalytic activity">
    <reaction evidence="20">
        <text>L-seryl-[protein] + ATP = O-phospho-L-seryl-[protein] + ADP + H(+)</text>
        <dbReference type="Rhea" id="RHEA:17989"/>
        <dbReference type="Rhea" id="RHEA-COMP:9863"/>
        <dbReference type="Rhea" id="RHEA-COMP:11604"/>
        <dbReference type="ChEBI" id="CHEBI:15378"/>
        <dbReference type="ChEBI" id="CHEBI:29999"/>
        <dbReference type="ChEBI" id="CHEBI:30616"/>
        <dbReference type="ChEBI" id="CHEBI:83421"/>
        <dbReference type="ChEBI" id="CHEBI:456216"/>
        <dbReference type="EC" id="2.7.11.1"/>
    </reaction>
    <physiologicalReaction direction="left-to-right" evidence="20">
        <dbReference type="Rhea" id="RHEA:17990"/>
    </physiologicalReaction>
</comment>
<sequence length="553" mass="62171">MPPKGPGKGKLPVPLPKDMILKDTEGKTWRLGNQIGQGGFGLIYLASPQIQVPVEDDAVHVIKVEYLENGPLFSELKFYQRAAKQEHIRKWMNLKKIRCLGIPVFWGSGLAEYKGKSYRFMVMERLGQDLQRIFEDCGSRFKKEIVLQLGARMLDTLEYIHENEYVHGDIKAANLLLGYSNPHEVYLADYGLCYRYCPNGNHKQYQENPRKGHNGTIEFTSIDAHKGVAPSRRGDLEILGYCMLHWLCGKLPWEQNLKDPVAVQSAKTKLMDELPDSVLRWDPPGSSCSEIAKFLASVSGLAYAEKPKYHVLKKILLDGLESSGLRYDGPLEFSPAAAAAACARNHLAAKLSRVRLPKPPAKAAQQKGKKPQGEEAAYQNQGTQLLEEGKPSTRSRRRPQAELQQHTQLLSVPQWAPLARPSLKAEQQKEDMGQEEQSSYLSRPQTRGTRRQLHVEEKPLPFYTTQQEPEHPKKEDTARELPPFDPYRTLSESRKEHSHLVTPVPAAVSQPGADTTHPSLSAVFKLAFADQTYPYTAAVLVLLVLIVLSLYLL</sequence>
<evidence type="ECO:0000256" key="20">
    <source>
        <dbReference type="ARBA" id="ARBA00048977"/>
    </source>
</evidence>
<feature type="compositionally biased region" description="Polar residues" evidence="24">
    <location>
        <begin position="402"/>
        <end position="411"/>
    </location>
</feature>
<dbReference type="Gene3D" id="1.10.510.10">
    <property type="entry name" value="Transferase(Phosphotransferase) domain 1"/>
    <property type="match status" value="1"/>
</dbReference>
<feature type="compositionally biased region" description="Polar residues" evidence="24">
    <location>
        <begin position="435"/>
        <end position="447"/>
    </location>
</feature>
<dbReference type="InterPro" id="IPR050235">
    <property type="entry name" value="CK1_Ser-Thr_kinase"/>
</dbReference>
<evidence type="ECO:0000256" key="2">
    <source>
        <dbReference type="ARBA" id="ARBA00004259"/>
    </source>
</evidence>
<feature type="domain" description="Protein kinase" evidence="26">
    <location>
        <begin position="29"/>
        <end position="409"/>
    </location>
</feature>
<keyword evidence="18" id="KW-0539">Nucleus</keyword>
<keyword evidence="14" id="KW-0067">ATP-binding</keyword>
<dbReference type="InterPro" id="IPR008271">
    <property type="entry name" value="Ser/Thr_kinase_AS"/>
</dbReference>
<evidence type="ECO:0000256" key="15">
    <source>
        <dbReference type="ARBA" id="ARBA00022989"/>
    </source>
</evidence>
<evidence type="ECO:0000256" key="4">
    <source>
        <dbReference type="ARBA" id="ARBA00004496"/>
    </source>
</evidence>
<dbReference type="KEGG" id="zab:102066781"/>
<dbReference type="Proteomes" id="UP000694413">
    <property type="component" value="Unassembled WGS sequence"/>
</dbReference>
<dbReference type="PANTHER" id="PTHR11909">
    <property type="entry name" value="CASEIN KINASE-RELATED"/>
    <property type="match status" value="1"/>
</dbReference>
<feature type="region of interest" description="Disordered" evidence="24">
    <location>
        <begin position="353"/>
        <end position="483"/>
    </location>
</feature>
<comment type="subcellular location">
    <subcellularLocation>
        <location evidence="4">Cytoplasm</location>
    </subcellularLocation>
    <subcellularLocation>
        <location evidence="1">Endoplasmic reticulum membrane</location>
        <topology evidence="1">Single-pass type IV membrane protein</topology>
    </subcellularLocation>
    <subcellularLocation>
        <location evidence="3">Mitochondrion membrane</location>
        <topology evidence="3">Single-pass membrane protein</topology>
    </subcellularLocation>
    <subcellularLocation>
        <location evidence="2">Nucleus envelope</location>
    </subcellularLocation>
</comment>
<keyword evidence="10 25" id="KW-0812">Transmembrane</keyword>
<evidence type="ECO:0000256" key="14">
    <source>
        <dbReference type="ARBA" id="ARBA00022840"/>
    </source>
</evidence>
<evidence type="ECO:0000256" key="3">
    <source>
        <dbReference type="ARBA" id="ARBA00004304"/>
    </source>
</evidence>
<evidence type="ECO:0000256" key="12">
    <source>
        <dbReference type="ARBA" id="ARBA00022777"/>
    </source>
</evidence>
<dbReference type="PROSITE" id="PS00108">
    <property type="entry name" value="PROTEIN_KINASE_ST"/>
    <property type="match status" value="1"/>
</dbReference>
<accession>A0A8D2QES1</accession>
<dbReference type="Pfam" id="PF00069">
    <property type="entry name" value="Pkinase"/>
    <property type="match status" value="1"/>
</dbReference>
<evidence type="ECO:0000256" key="16">
    <source>
        <dbReference type="ARBA" id="ARBA00023128"/>
    </source>
</evidence>
<evidence type="ECO:0000256" key="1">
    <source>
        <dbReference type="ARBA" id="ARBA00004163"/>
    </source>
</evidence>
<dbReference type="GeneID" id="102066781"/>
<dbReference type="GO" id="GO:0031966">
    <property type="term" value="C:mitochondrial membrane"/>
    <property type="evidence" value="ECO:0007669"/>
    <property type="project" value="UniProtKB-SubCell"/>
</dbReference>
<protein>
    <recommendedName>
        <fullName evidence="22">Serine/threonine-protein kinase VRK2</fullName>
        <ecNumber evidence="5">2.7.11.1</ecNumber>
    </recommendedName>
    <alternativeName>
        <fullName evidence="23">Vaccinia-related kinase 2</fullName>
    </alternativeName>
</protein>
<feature type="compositionally biased region" description="Basic and acidic residues" evidence="24">
    <location>
        <begin position="468"/>
        <end position="479"/>
    </location>
</feature>
<feature type="transmembrane region" description="Helical" evidence="25">
    <location>
        <begin position="533"/>
        <end position="552"/>
    </location>
</feature>
<evidence type="ECO:0000256" key="17">
    <source>
        <dbReference type="ARBA" id="ARBA00023136"/>
    </source>
</evidence>
<evidence type="ECO:0000256" key="6">
    <source>
        <dbReference type="ARBA" id="ARBA00022490"/>
    </source>
</evidence>
<organism evidence="27 28">
    <name type="scientific">Zonotrichia albicollis</name>
    <name type="common">White-throated sparrow</name>
    <name type="synonym">Fringilla albicollis</name>
    <dbReference type="NCBI Taxonomy" id="44394"/>
    <lineage>
        <taxon>Eukaryota</taxon>
        <taxon>Metazoa</taxon>
        <taxon>Chordata</taxon>
        <taxon>Craniata</taxon>
        <taxon>Vertebrata</taxon>
        <taxon>Euteleostomi</taxon>
        <taxon>Archelosauria</taxon>
        <taxon>Archosauria</taxon>
        <taxon>Dinosauria</taxon>
        <taxon>Saurischia</taxon>
        <taxon>Theropoda</taxon>
        <taxon>Coelurosauria</taxon>
        <taxon>Aves</taxon>
        <taxon>Neognathae</taxon>
        <taxon>Neoaves</taxon>
        <taxon>Telluraves</taxon>
        <taxon>Australaves</taxon>
        <taxon>Passeriformes</taxon>
        <taxon>Passerellidae</taxon>
        <taxon>Zonotrichia</taxon>
    </lineage>
</organism>
<reference evidence="27" key="2">
    <citation type="submission" date="2025-09" db="UniProtKB">
        <authorList>
            <consortium name="Ensembl"/>
        </authorList>
    </citation>
    <scope>IDENTIFICATION</scope>
</reference>
<evidence type="ECO:0000256" key="18">
    <source>
        <dbReference type="ARBA" id="ARBA00023242"/>
    </source>
</evidence>
<dbReference type="GO" id="GO:0005635">
    <property type="term" value="C:nuclear envelope"/>
    <property type="evidence" value="ECO:0007669"/>
    <property type="project" value="UniProtKB-SubCell"/>
</dbReference>
<keyword evidence="15 25" id="KW-1133">Transmembrane helix</keyword>